<keyword evidence="14" id="KW-0289">Folate biosynthesis</keyword>
<dbReference type="STRING" id="1128398.Curi_c08230"/>
<reference evidence="21 22" key="1">
    <citation type="journal article" date="2012" name="PLoS ONE">
        <title>The purine-utilizing bacterium Clostridium acidurici 9a: a genome-guided metabolic reconsideration.</title>
        <authorList>
            <person name="Hartwich K."/>
            <person name="Poehlein A."/>
            <person name="Daniel R."/>
        </authorList>
    </citation>
    <scope>NUCLEOTIDE SEQUENCE [LARGE SCALE GENOMIC DNA]</scope>
    <source>
        <strain evidence="22">ATCC 7906 / DSM 604 / BCRC 14475 / CIP 104303 / KCTC 5404 / NCIMB 10678 / 9a</strain>
    </source>
</reference>
<dbReference type="InterPro" id="IPR001645">
    <property type="entry name" value="Folylpolyglutamate_synth"/>
</dbReference>
<name>K0AZX7_GOTA9</name>
<evidence type="ECO:0000256" key="3">
    <source>
        <dbReference type="ARBA" id="ARBA00005150"/>
    </source>
</evidence>
<evidence type="ECO:0000256" key="13">
    <source>
        <dbReference type="ARBA" id="ARBA00022842"/>
    </source>
</evidence>
<evidence type="ECO:0000256" key="10">
    <source>
        <dbReference type="ARBA" id="ARBA00022723"/>
    </source>
</evidence>
<evidence type="ECO:0000256" key="6">
    <source>
        <dbReference type="ARBA" id="ARBA00013023"/>
    </source>
</evidence>
<dbReference type="EC" id="6.3.2.17" evidence="7"/>
<keyword evidence="10" id="KW-0479">Metal-binding</keyword>
<dbReference type="InterPro" id="IPR013221">
    <property type="entry name" value="Mur_ligase_cen"/>
</dbReference>
<dbReference type="InterPro" id="IPR036615">
    <property type="entry name" value="Mur_ligase_C_dom_sf"/>
</dbReference>
<dbReference type="GO" id="GO:0005737">
    <property type="term" value="C:cytoplasm"/>
    <property type="evidence" value="ECO:0007669"/>
    <property type="project" value="TreeGrafter"/>
</dbReference>
<comment type="cofactor">
    <cofactor evidence="1">
        <name>Mg(2+)</name>
        <dbReference type="ChEBI" id="CHEBI:18420"/>
    </cofactor>
</comment>
<evidence type="ECO:0000256" key="14">
    <source>
        <dbReference type="ARBA" id="ARBA00022909"/>
    </source>
</evidence>
<dbReference type="Gene3D" id="3.90.190.20">
    <property type="entry name" value="Mur ligase, C-terminal domain"/>
    <property type="match status" value="1"/>
</dbReference>
<comment type="pathway">
    <text evidence="3">Cofactor biosynthesis; tetrahydrofolylpolyglutamate biosynthesis.</text>
</comment>
<accession>K0AZX7</accession>
<evidence type="ECO:0000256" key="2">
    <source>
        <dbReference type="ARBA" id="ARBA00004799"/>
    </source>
</evidence>
<dbReference type="PROSITE" id="PS01012">
    <property type="entry name" value="FOLYLPOLYGLU_SYNT_2"/>
    <property type="match status" value="1"/>
</dbReference>
<evidence type="ECO:0000256" key="17">
    <source>
        <dbReference type="ARBA" id="ARBA00049161"/>
    </source>
</evidence>
<dbReference type="eggNOG" id="COG0285">
    <property type="taxonomic scope" value="Bacteria"/>
</dbReference>
<proteinExistence type="inferred from homology"/>
<evidence type="ECO:0000259" key="20">
    <source>
        <dbReference type="Pfam" id="PF08245"/>
    </source>
</evidence>
<dbReference type="RefSeq" id="WP_014967033.1">
    <property type="nucleotide sequence ID" value="NC_018664.1"/>
</dbReference>
<evidence type="ECO:0000256" key="9">
    <source>
        <dbReference type="ARBA" id="ARBA00022598"/>
    </source>
</evidence>
<evidence type="ECO:0000256" key="18">
    <source>
        <dbReference type="PIRNR" id="PIRNR001563"/>
    </source>
</evidence>
<dbReference type="PANTHER" id="PTHR11136:SF0">
    <property type="entry name" value="DIHYDROFOLATE SYNTHETASE-RELATED"/>
    <property type="match status" value="1"/>
</dbReference>
<evidence type="ECO:0000256" key="12">
    <source>
        <dbReference type="ARBA" id="ARBA00022840"/>
    </source>
</evidence>
<evidence type="ECO:0000256" key="11">
    <source>
        <dbReference type="ARBA" id="ARBA00022741"/>
    </source>
</evidence>
<dbReference type="PIRSF" id="PIRSF001563">
    <property type="entry name" value="Folylpolyglu_synth"/>
    <property type="match status" value="1"/>
</dbReference>
<comment type="catalytic activity">
    <reaction evidence="17">
        <text>7,8-dihydropteroate + L-glutamate + ATP = 7,8-dihydrofolate + ADP + phosphate + H(+)</text>
        <dbReference type="Rhea" id="RHEA:23584"/>
        <dbReference type="ChEBI" id="CHEBI:15378"/>
        <dbReference type="ChEBI" id="CHEBI:17839"/>
        <dbReference type="ChEBI" id="CHEBI:29985"/>
        <dbReference type="ChEBI" id="CHEBI:30616"/>
        <dbReference type="ChEBI" id="CHEBI:43474"/>
        <dbReference type="ChEBI" id="CHEBI:57451"/>
        <dbReference type="ChEBI" id="CHEBI:456216"/>
        <dbReference type="EC" id="6.3.2.12"/>
    </reaction>
</comment>
<evidence type="ECO:0000256" key="16">
    <source>
        <dbReference type="ARBA" id="ARBA00047493"/>
    </source>
</evidence>
<dbReference type="Gene3D" id="3.40.1190.10">
    <property type="entry name" value="Mur-like, catalytic domain"/>
    <property type="match status" value="1"/>
</dbReference>
<comment type="similarity">
    <text evidence="4 18">Belongs to the folylpolyglutamate synthase family.</text>
</comment>
<dbReference type="PANTHER" id="PTHR11136">
    <property type="entry name" value="FOLYLPOLYGLUTAMATE SYNTHASE-RELATED"/>
    <property type="match status" value="1"/>
</dbReference>
<evidence type="ECO:0000313" key="22">
    <source>
        <dbReference type="Proteomes" id="UP000006094"/>
    </source>
</evidence>
<evidence type="ECO:0000313" key="21">
    <source>
        <dbReference type="EMBL" id="AFS77896.1"/>
    </source>
</evidence>
<evidence type="ECO:0000256" key="1">
    <source>
        <dbReference type="ARBA" id="ARBA00001946"/>
    </source>
</evidence>
<dbReference type="GO" id="GO:0008841">
    <property type="term" value="F:dihydrofolate synthase activity"/>
    <property type="evidence" value="ECO:0007669"/>
    <property type="project" value="UniProtKB-EC"/>
</dbReference>
<feature type="domain" description="Mur ligase C-terminal" evidence="19">
    <location>
        <begin position="298"/>
        <end position="417"/>
    </location>
</feature>
<dbReference type="PROSITE" id="PS01011">
    <property type="entry name" value="FOLYLPOLYGLU_SYNT_1"/>
    <property type="match status" value="1"/>
</dbReference>
<dbReference type="GO" id="GO:0004326">
    <property type="term" value="F:tetrahydrofolylpolyglutamate synthase activity"/>
    <property type="evidence" value="ECO:0007669"/>
    <property type="project" value="UniProtKB-EC"/>
</dbReference>
<gene>
    <name evidence="21" type="primary">folC</name>
    <name evidence="21" type="ordered locus">Curi_c08230</name>
</gene>
<keyword evidence="13" id="KW-0460">Magnesium</keyword>
<keyword evidence="9 18" id="KW-0436">Ligase</keyword>
<dbReference type="Pfam" id="PF08245">
    <property type="entry name" value="Mur_ligase_M"/>
    <property type="match status" value="1"/>
</dbReference>
<protein>
    <recommendedName>
        <fullName evidence="8">Dihydrofolate synthase/folylpolyglutamate synthase</fullName>
        <ecNumber evidence="6">6.3.2.12</ecNumber>
        <ecNumber evidence="7">6.3.2.17</ecNumber>
    </recommendedName>
    <alternativeName>
        <fullName evidence="15">Tetrahydrofolylpolyglutamate synthase</fullName>
    </alternativeName>
</protein>
<dbReference type="InterPro" id="IPR036565">
    <property type="entry name" value="Mur-like_cat_sf"/>
</dbReference>
<dbReference type="FunFam" id="3.40.1190.10:FF:000004">
    <property type="entry name" value="Dihydrofolate synthase/folylpolyglutamate synthase"/>
    <property type="match status" value="1"/>
</dbReference>
<dbReference type="GO" id="GO:0046656">
    <property type="term" value="P:folic acid biosynthetic process"/>
    <property type="evidence" value="ECO:0007669"/>
    <property type="project" value="UniProtKB-KW"/>
</dbReference>
<dbReference type="SUPFAM" id="SSF53623">
    <property type="entry name" value="MurD-like peptide ligases, catalytic domain"/>
    <property type="match status" value="1"/>
</dbReference>
<dbReference type="InterPro" id="IPR018109">
    <property type="entry name" value="Folylpolyglutamate_synth_CS"/>
</dbReference>
<dbReference type="HOGENOM" id="CLU_015869_1_2_9"/>
<keyword evidence="12 18" id="KW-0067">ATP-binding</keyword>
<evidence type="ECO:0000256" key="5">
    <source>
        <dbReference type="ARBA" id="ARBA00011245"/>
    </source>
</evidence>
<keyword evidence="11 18" id="KW-0547">Nucleotide-binding</keyword>
<evidence type="ECO:0000256" key="4">
    <source>
        <dbReference type="ARBA" id="ARBA00008276"/>
    </source>
</evidence>
<comment type="pathway">
    <text evidence="2">Cofactor biosynthesis; tetrahydrofolate biosynthesis; 7,8-dihydrofolate from 2-amino-4-hydroxy-6-hydroxymethyl-7,8-dihydropteridine diphosphate and 4-aminobenzoate: step 2/2.</text>
</comment>
<dbReference type="InterPro" id="IPR004101">
    <property type="entry name" value="Mur_ligase_C"/>
</dbReference>
<dbReference type="GO" id="GO:0046872">
    <property type="term" value="F:metal ion binding"/>
    <property type="evidence" value="ECO:0007669"/>
    <property type="project" value="UniProtKB-KW"/>
</dbReference>
<evidence type="ECO:0000256" key="7">
    <source>
        <dbReference type="ARBA" id="ARBA00013025"/>
    </source>
</evidence>
<comment type="catalytic activity">
    <reaction evidence="16">
        <text>(6S)-5,6,7,8-tetrahydrofolyl-(gamma-L-Glu)(n) + L-glutamate + ATP = (6S)-5,6,7,8-tetrahydrofolyl-(gamma-L-Glu)(n+1) + ADP + phosphate + H(+)</text>
        <dbReference type="Rhea" id="RHEA:10580"/>
        <dbReference type="Rhea" id="RHEA-COMP:14738"/>
        <dbReference type="Rhea" id="RHEA-COMP:14740"/>
        <dbReference type="ChEBI" id="CHEBI:15378"/>
        <dbReference type="ChEBI" id="CHEBI:29985"/>
        <dbReference type="ChEBI" id="CHEBI:30616"/>
        <dbReference type="ChEBI" id="CHEBI:43474"/>
        <dbReference type="ChEBI" id="CHEBI:141005"/>
        <dbReference type="ChEBI" id="CHEBI:456216"/>
        <dbReference type="EC" id="6.3.2.17"/>
    </reaction>
</comment>
<dbReference type="Proteomes" id="UP000006094">
    <property type="component" value="Chromosome"/>
</dbReference>
<dbReference type="SUPFAM" id="SSF53244">
    <property type="entry name" value="MurD-like peptide ligases, peptide-binding domain"/>
    <property type="match status" value="1"/>
</dbReference>
<dbReference type="EMBL" id="CP003326">
    <property type="protein sequence ID" value="AFS77896.1"/>
    <property type="molecule type" value="Genomic_DNA"/>
</dbReference>
<organism evidence="21 22">
    <name type="scientific">Gottschalkia acidurici (strain ATCC 7906 / DSM 604 / BCRC 14475 / CIP 104303 / KCTC 5404 / NCIMB 10678 / 9a)</name>
    <name type="common">Clostridium acidurici</name>
    <dbReference type="NCBI Taxonomy" id="1128398"/>
    <lineage>
        <taxon>Bacteria</taxon>
        <taxon>Bacillati</taxon>
        <taxon>Bacillota</taxon>
        <taxon>Tissierellia</taxon>
        <taxon>Tissierellales</taxon>
        <taxon>Gottschalkiaceae</taxon>
        <taxon>Gottschalkia</taxon>
    </lineage>
</organism>
<dbReference type="NCBIfam" id="TIGR01499">
    <property type="entry name" value="folC"/>
    <property type="match status" value="1"/>
</dbReference>
<keyword evidence="22" id="KW-1185">Reference proteome</keyword>
<dbReference type="AlphaFoldDB" id="K0AZX7"/>
<dbReference type="KEGG" id="cad:Curi_c08230"/>
<sequence length="431" mass="48388">MNYNEALEYIHETNKFGSVLGLENIKELLELMGNPQKDLKFIHVAGTNGKGSTCSYITSILSKAGYNVGLFTSPYLETFNERIRIGSENIPNDDLAEVTTFAKESVEKMLEKGFNHPTEFELVTAIAFEYYKRKKVDYVVLEVGLGGRYDSTNIIDKSIASVIVPIAMDHIDVLGDTLGKIAYEKAGIIKENGFVITYPQEPEAKEVVETVAKEQNAELITVPTENVSIKEVSEMGTKFNFKYGNYELEDLQISLIGKHQAYNASTALTTLFALRDKGEINITEEHVRKGLEETKWIGRLELLKKSPRFIIDGAHNMQGIEALKKTLQEIFNYDKLILGLGILADKDVDHMIAEMAPLGDQIIVTEANIFRAMKAEELAERISKYNKNYIVEKDIEKAIDKAIEMAGENDLILFSGSLYLIGDVRKYAKNK</sequence>
<evidence type="ECO:0000256" key="8">
    <source>
        <dbReference type="ARBA" id="ARBA00019357"/>
    </source>
</evidence>
<dbReference type="Pfam" id="PF02875">
    <property type="entry name" value="Mur_ligase_C"/>
    <property type="match status" value="1"/>
</dbReference>
<dbReference type="PATRIC" id="fig|1128398.3.peg.876"/>
<comment type="subunit">
    <text evidence="5">Monomer.</text>
</comment>
<evidence type="ECO:0000259" key="19">
    <source>
        <dbReference type="Pfam" id="PF02875"/>
    </source>
</evidence>
<dbReference type="OrthoDB" id="9809356at2"/>
<dbReference type="GO" id="GO:0005524">
    <property type="term" value="F:ATP binding"/>
    <property type="evidence" value="ECO:0007669"/>
    <property type="project" value="UniProtKB-KW"/>
</dbReference>
<feature type="domain" description="Mur ligase central" evidence="20">
    <location>
        <begin position="44"/>
        <end position="269"/>
    </location>
</feature>
<evidence type="ECO:0000256" key="15">
    <source>
        <dbReference type="ARBA" id="ARBA00030592"/>
    </source>
</evidence>
<dbReference type="EC" id="6.3.2.12" evidence="6"/>